<protein>
    <submittedName>
        <fullName evidence="1">Uncharacterized protein</fullName>
    </submittedName>
</protein>
<dbReference type="Proteomes" id="UP000007058">
    <property type="component" value="Chromosome"/>
</dbReference>
<sequence length="112" mass="11872">MAKPPPMEIVVFLLASSIDQFGLTTCRCGRRSCQMAGLGQPEPVSRYAAADRSTPDTRRSVRTLAAALECKPELVGPGAAGDRCAPATASQRERPLCRVSVAIGPRLLPPPQ</sequence>
<dbReference type="KEGG" id="mag:amb0913"/>
<dbReference type="EMBL" id="AP007255">
    <property type="protein sequence ID" value="BAE49717.1"/>
    <property type="molecule type" value="Genomic_DNA"/>
</dbReference>
<name>Q2W8V8_PARM1</name>
<evidence type="ECO:0000313" key="1">
    <source>
        <dbReference type="EMBL" id="BAE49717.1"/>
    </source>
</evidence>
<dbReference type="HOGENOM" id="CLU_2142872_0_0_5"/>
<dbReference type="AlphaFoldDB" id="Q2W8V8"/>
<organism evidence="1 2">
    <name type="scientific">Paramagnetospirillum magneticum (strain ATCC 700264 / AMB-1)</name>
    <name type="common">Magnetospirillum magneticum</name>
    <dbReference type="NCBI Taxonomy" id="342108"/>
    <lineage>
        <taxon>Bacteria</taxon>
        <taxon>Pseudomonadati</taxon>
        <taxon>Pseudomonadota</taxon>
        <taxon>Alphaproteobacteria</taxon>
        <taxon>Rhodospirillales</taxon>
        <taxon>Magnetospirillaceae</taxon>
        <taxon>Paramagnetospirillum</taxon>
    </lineage>
</organism>
<evidence type="ECO:0000313" key="2">
    <source>
        <dbReference type="Proteomes" id="UP000007058"/>
    </source>
</evidence>
<reference evidence="1 2" key="1">
    <citation type="journal article" date="2005" name="DNA Res.">
        <title>Complete genome sequence of the facultative anaerobic magnetotactic bacterium Magnetospirillum sp. strain AMB-1.</title>
        <authorList>
            <person name="Matsunaga T."/>
            <person name="Okamura Y."/>
            <person name="Fukuda Y."/>
            <person name="Wahyudi A.T."/>
            <person name="Murase Y."/>
            <person name="Takeyama H."/>
        </authorList>
    </citation>
    <scope>NUCLEOTIDE SEQUENCE [LARGE SCALE GENOMIC DNA]</scope>
    <source>
        <strain evidence="2">ATCC 700264 / AMB-1</strain>
    </source>
</reference>
<proteinExistence type="predicted"/>
<gene>
    <name evidence="1" type="ordered locus">amb0913</name>
</gene>
<keyword evidence="2" id="KW-1185">Reference proteome</keyword>
<accession>Q2W8V8</accession>